<comment type="function">
    <text evidence="1">Nitronate monooxygenase that uses molecular oxygen to catalyze the oxidative denitrification of alkyl nitronates. Acts on propionate 3-nitronate (P3N), the presumed physiological substrate. Probably functions in the detoxification of P3N, a metabolic poison produced by plants and fungi as a defense mechanism.</text>
</comment>
<dbReference type="InterPro" id="IPR013785">
    <property type="entry name" value="Aldolase_TIM"/>
</dbReference>
<dbReference type="Proteomes" id="UP000217918">
    <property type="component" value="Unassembled WGS sequence"/>
</dbReference>
<evidence type="ECO:0000256" key="4">
    <source>
        <dbReference type="ARBA" id="ARBA00022643"/>
    </source>
</evidence>
<dbReference type="AlphaFoldDB" id="A0A2A3TUS2"/>
<dbReference type="PANTHER" id="PTHR32332:SF20">
    <property type="entry name" value="2-NITROPROPANE DIOXYGENASE-LIKE PROTEIN"/>
    <property type="match status" value="1"/>
</dbReference>
<dbReference type="InterPro" id="IPR004136">
    <property type="entry name" value="NMO"/>
</dbReference>
<keyword evidence="3" id="KW-0285">Flavoprotein</keyword>
<sequence>MTKSFTQILGCRYPIVQGPMLWLTDATFVAAVSNAGALGVLGFNAGQTEPTRSLTEILERTKNEIRKVKTLTDNPFGLNLALAPDPDKDPFTGPTIDLMIEEQVPVAVVVGPVIPHWFNKLKSNGIKIIYRALTPTITNTKQAVAAGADVIVATGFDEGGTVPTKVVGTFTILPMIVDAAGDIPVLACGGIADTRAVRASFALGASGIFIGTALLAAEESRLASNIKQQLILLNADDMLLYRADPAFYRSIPGKLPNHLVAMNAQGATGTEIFAAADRYNGMREGMLFGNLDKGYASFGLGISQIHAIEPAQKIIARLATGIPEHVKN</sequence>
<organism evidence="6 7">
    <name type="scientific">Levilactobacillus brevis</name>
    <name type="common">Lactobacillus brevis</name>
    <dbReference type="NCBI Taxonomy" id="1580"/>
    <lineage>
        <taxon>Bacteria</taxon>
        <taxon>Bacillati</taxon>
        <taxon>Bacillota</taxon>
        <taxon>Bacilli</taxon>
        <taxon>Lactobacillales</taxon>
        <taxon>Lactobacillaceae</taxon>
        <taxon>Levilactobacillus</taxon>
    </lineage>
</organism>
<evidence type="ECO:0000313" key="7">
    <source>
        <dbReference type="Proteomes" id="UP000217918"/>
    </source>
</evidence>
<evidence type="ECO:0000256" key="3">
    <source>
        <dbReference type="ARBA" id="ARBA00022630"/>
    </source>
</evidence>
<reference evidence="6 7" key="1">
    <citation type="submission" date="2017-09" db="EMBL/GenBank/DDBJ databases">
        <title>Genome sequence of Lactobacillus brevis D7.</title>
        <authorList>
            <person name="Kwon M.-S."/>
            <person name="Lim S.K."/>
            <person name="Choi H.-J."/>
        </authorList>
    </citation>
    <scope>NUCLEOTIDE SEQUENCE [LARGE SCALE GENOMIC DNA]</scope>
    <source>
        <strain evidence="6 7">D7</strain>
    </source>
</reference>
<dbReference type="SUPFAM" id="SSF51412">
    <property type="entry name" value="Inosine monophosphate dehydrogenase (IMPDH)"/>
    <property type="match status" value="1"/>
</dbReference>
<accession>A0A2A3TUS2</accession>
<keyword evidence="4" id="KW-0288">FMN</keyword>
<comment type="caution">
    <text evidence="6">The sequence shown here is derived from an EMBL/GenBank/DDBJ whole genome shotgun (WGS) entry which is preliminary data.</text>
</comment>
<protein>
    <recommendedName>
        <fullName evidence="2">Probable nitronate monooxygenase</fullName>
    </recommendedName>
</protein>
<name>A0A2A3TUS2_LEVBR</name>
<proteinExistence type="predicted"/>
<dbReference type="CDD" id="cd04730">
    <property type="entry name" value="NPD_like"/>
    <property type="match status" value="1"/>
</dbReference>
<dbReference type="EMBL" id="NVYO01000001">
    <property type="protein sequence ID" value="PBQ22792.1"/>
    <property type="molecule type" value="Genomic_DNA"/>
</dbReference>
<dbReference type="Pfam" id="PF03060">
    <property type="entry name" value="NMO"/>
    <property type="match status" value="1"/>
</dbReference>
<dbReference type="Gene3D" id="3.20.20.70">
    <property type="entry name" value="Aldolase class I"/>
    <property type="match status" value="1"/>
</dbReference>
<dbReference type="RefSeq" id="WP_096109617.1">
    <property type="nucleotide sequence ID" value="NZ_CAKMBG010000003.1"/>
</dbReference>
<dbReference type="PANTHER" id="PTHR32332">
    <property type="entry name" value="2-NITROPROPANE DIOXYGENASE"/>
    <property type="match status" value="1"/>
</dbReference>
<evidence type="ECO:0000256" key="1">
    <source>
        <dbReference type="ARBA" id="ARBA00003535"/>
    </source>
</evidence>
<evidence type="ECO:0000256" key="2">
    <source>
        <dbReference type="ARBA" id="ARBA00013457"/>
    </source>
</evidence>
<evidence type="ECO:0000256" key="5">
    <source>
        <dbReference type="ARBA" id="ARBA00023002"/>
    </source>
</evidence>
<keyword evidence="5" id="KW-0560">Oxidoreductase</keyword>
<dbReference type="GO" id="GO:0018580">
    <property type="term" value="F:nitronate monooxygenase activity"/>
    <property type="evidence" value="ECO:0007669"/>
    <property type="project" value="InterPro"/>
</dbReference>
<gene>
    <name evidence="6" type="ORF">CNR29_01695</name>
</gene>
<evidence type="ECO:0000313" key="6">
    <source>
        <dbReference type="EMBL" id="PBQ22792.1"/>
    </source>
</evidence>